<proteinExistence type="predicted"/>
<keyword evidence="2" id="KW-1185">Reference proteome</keyword>
<sequence>MCNARPCNWLHGHEKAQGIKHGTEDTVLGRGEREQEKAMHNHALGCTAVHPSTFPQLLSFSSYLASRLIHLLCFPLPRLGIPLLWIVIIGGWRGGFYDKRRVGLNQR</sequence>
<comment type="caution">
    <text evidence="1">The sequence shown here is derived from an EMBL/GenBank/DDBJ whole genome shotgun (WGS) entry which is preliminary data.</text>
</comment>
<reference evidence="1 2" key="2">
    <citation type="journal article" date="2022" name="Mol. Ecol. Resour.">
        <title>The genomes of chicory, endive, great burdock and yacon provide insights into Asteraceae paleo-polyploidization history and plant inulin production.</title>
        <authorList>
            <person name="Fan W."/>
            <person name="Wang S."/>
            <person name="Wang H."/>
            <person name="Wang A."/>
            <person name="Jiang F."/>
            <person name="Liu H."/>
            <person name="Zhao H."/>
            <person name="Xu D."/>
            <person name="Zhang Y."/>
        </authorList>
    </citation>
    <scope>NUCLEOTIDE SEQUENCE [LARGE SCALE GENOMIC DNA]</scope>
    <source>
        <strain evidence="2">cv. Yunnan</strain>
        <tissue evidence="1">Leaves</tissue>
    </source>
</reference>
<reference evidence="2" key="1">
    <citation type="journal article" date="2022" name="Mol. Ecol. Resour.">
        <title>The genomes of chicory, endive, great burdock and yacon provide insights into Asteraceae palaeo-polyploidization history and plant inulin production.</title>
        <authorList>
            <person name="Fan W."/>
            <person name="Wang S."/>
            <person name="Wang H."/>
            <person name="Wang A."/>
            <person name="Jiang F."/>
            <person name="Liu H."/>
            <person name="Zhao H."/>
            <person name="Xu D."/>
            <person name="Zhang Y."/>
        </authorList>
    </citation>
    <scope>NUCLEOTIDE SEQUENCE [LARGE SCALE GENOMIC DNA]</scope>
    <source>
        <strain evidence="2">cv. Yunnan</strain>
    </source>
</reference>
<evidence type="ECO:0000313" key="1">
    <source>
        <dbReference type="EMBL" id="KAI3760409.1"/>
    </source>
</evidence>
<accession>A0ACB9EN93</accession>
<dbReference type="EMBL" id="CM042034">
    <property type="protein sequence ID" value="KAI3760409.1"/>
    <property type="molecule type" value="Genomic_DNA"/>
</dbReference>
<organism evidence="1 2">
    <name type="scientific">Smallanthus sonchifolius</name>
    <dbReference type="NCBI Taxonomy" id="185202"/>
    <lineage>
        <taxon>Eukaryota</taxon>
        <taxon>Viridiplantae</taxon>
        <taxon>Streptophyta</taxon>
        <taxon>Embryophyta</taxon>
        <taxon>Tracheophyta</taxon>
        <taxon>Spermatophyta</taxon>
        <taxon>Magnoliopsida</taxon>
        <taxon>eudicotyledons</taxon>
        <taxon>Gunneridae</taxon>
        <taxon>Pentapetalae</taxon>
        <taxon>asterids</taxon>
        <taxon>campanulids</taxon>
        <taxon>Asterales</taxon>
        <taxon>Asteraceae</taxon>
        <taxon>Asteroideae</taxon>
        <taxon>Heliantheae alliance</taxon>
        <taxon>Millerieae</taxon>
        <taxon>Smallanthus</taxon>
    </lineage>
</organism>
<evidence type="ECO:0000313" key="2">
    <source>
        <dbReference type="Proteomes" id="UP001056120"/>
    </source>
</evidence>
<protein>
    <submittedName>
        <fullName evidence="1">Uncharacterized protein</fullName>
    </submittedName>
</protein>
<gene>
    <name evidence="1" type="ORF">L1987_50804</name>
</gene>
<dbReference type="Proteomes" id="UP001056120">
    <property type="component" value="Linkage Group LG17"/>
</dbReference>
<name>A0ACB9EN93_9ASTR</name>